<dbReference type="EC" id="6.2.1.3" evidence="13"/>
<comment type="catalytic activity">
    <reaction evidence="10">
        <text>(5Z,8Z,11Z,14Z)-eicosatetraenoate + ATP + CoA = (5Z,8Z,11Z,14Z)-eicosatetraenoyl-CoA + AMP + diphosphate</text>
        <dbReference type="Rhea" id="RHEA:19713"/>
        <dbReference type="ChEBI" id="CHEBI:30616"/>
        <dbReference type="ChEBI" id="CHEBI:32395"/>
        <dbReference type="ChEBI" id="CHEBI:33019"/>
        <dbReference type="ChEBI" id="CHEBI:57287"/>
        <dbReference type="ChEBI" id="CHEBI:57368"/>
        <dbReference type="ChEBI" id="CHEBI:456215"/>
        <dbReference type="EC" id="6.2.1.15"/>
    </reaction>
    <physiologicalReaction direction="left-to-right" evidence="10">
        <dbReference type="Rhea" id="RHEA:19714"/>
    </physiologicalReaction>
</comment>
<dbReference type="CDD" id="cd05927">
    <property type="entry name" value="LC-FACS_euk"/>
    <property type="match status" value="1"/>
</dbReference>
<keyword evidence="4 13" id="KW-0276">Fatty acid metabolism</keyword>
<dbReference type="InterPro" id="IPR000719">
    <property type="entry name" value="Prot_kinase_dom"/>
</dbReference>
<evidence type="ECO:0000256" key="7">
    <source>
        <dbReference type="ARBA" id="ARBA00024484"/>
    </source>
</evidence>
<evidence type="ECO:0000256" key="9">
    <source>
        <dbReference type="ARBA" id="ARBA00024532"/>
    </source>
</evidence>
<reference evidence="14" key="2">
    <citation type="submission" date="2022-06" db="UniProtKB">
        <authorList>
            <consortium name="EnsemblMetazoa"/>
        </authorList>
    </citation>
    <scope>IDENTIFICATION</scope>
    <source>
        <strain evidence="14">PS312</strain>
    </source>
</reference>
<dbReference type="Pfam" id="PF00501">
    <property type="entry name" value="AMP-binding"/>
    <property type="match status" value="1"/>
</dbReference>
<dbReference type="Gene3D" id="3.40.50.12780">
    <property type="entry name" value="N-terminal domain of ligase-like"/>
    <property type="match status" value="1"/>
</dbReference>
<comment type="function">
    <text evidence="13">Catalyzes the conversion of long-chain fatty acids to their active form acyl-CoAs for both synthesis of cellular lipids, and degradation via beta-oxidation.</text>
</comment>
<reference evidence="15" key="1">
    <citation type="journal article" date="2008" name="Nat. Genet.">
        <title>The Pristionchus pacificus genome provides a unique perspective on nematode lifestyle and parasitism.</title>
        <authorList>
            <person name="Dieterich C."/>
            <person name="Clifton S.W."/>
            <person name="Schuster L.N."/>
            <person name="Chinwalla A."/>
            <person name="Delehaunty K."/>
            <person name="Dinkelacker I."/>
            <person name="Fulton L."/>
            <person name="Fulton R."/>
            <person name="Godfrey J."/>
            <person name="Minx P."/>
            <person name="Mitreva M."/>
            <person name="Roeseler W."/>
            <person name="Tian H."/>
            <person name="Witte H."/>
            <person name="Yang S.P."/>
            <person name="Wilson R.K."/>
            <person name="Sommer R.J."/>
        </authorList>
    </citation>
    <scope>NUCLEOTIDE SEQUENCE [LARGE SCALE GENOMIC DNA]</scope>
    <source>
        <strain evidence="15">PS312</strain>
    </source>
</reference>
<comment type="catalytic activity">
    <reaction evidence="12">
        <text>hexadecanoate + ATP + CoA = hexadecanoyl-CoA + AMP + diphosphate</text>
        <dbReference type="Rhea" id="RHEA:30751"/>
        <dbReference type="ChEBI" id="CHEBI:7896"/>
        <dbReference type="ChEBI" id="CHEBI:30616"/>
        <dbReference type="ChEBI" id="CHEBI:33019"/>
        <dbReference type="ChEBI" id="CHEBI:57287"/>
        <dbReference type="ChEBI" id="CHEBI:57379"/>
        <dbReference type="ChEBI" id="CHEBI:456215"/>
    </reaction>
    <physiologicalReaction direction="left-to-right" evidence="12">
        <dbReference type="Rhea" id="RHEA:30752"/>
    </physiologicalReaction>
</comment>
<dbReference type="GO" id="GO:0004467">
    <property type="term" value="F:long-chain fatty acid-CoA ligase activity"/>
    <property type="evidence" value="ECO:0000318"/>
    <property type="project" value="GO_Central"/>
</dbReference>
<dbReference type="InterPro" id="IPR045311">
    <property type="entry name" value="LC-FACS_euk"/>
</dbReference>
<dbReference type="Gene3D" id="3.30.200.20">
    <property type="entry name" value="Phosphorylase Kinase, domain 1"/>
    <property type="match status" value="1"/>
</dbReference>
<keyword evidence="5 13" id="KW-0067">ATP-binding</keyword>
<comment type="catalytic activity">
    <reaction evidence="6">
        <text>5-hydroxy-(6E,8Z,11Z,14Z)-eicosatetraenoate + ATP + CoA = 5-hydroxy-(6E,8Z,11Z,14Z)-eicosatetraenoyl-CoA + AMP + diphosphate</text>
        <dbReference type="Rhea" id="RHEA:52108"/>
        <dbReference type="ChEBI" id="CHEBI:30616"/>
        <dbReference type="ChEBI" id="CHEBI:33019"/>
        <dbReference type="ChEBI" id="CHEBI:57287"/>
        <dbReference type="ChEBI" id="CHEBI:65341"/>
        <dbReference type="ChEBI" id="CHEBI:136407"/>
        <dbReference type="ChEBI" id="CHEBI:456215"/>
    </reaction>
    <physiologicalReaction direction="left-to-right" evidence="6">
        <dbReference type="Rhea" id="RHEA:52109"/>
    </physiologicalReaction>
</comment>
<dbReference type="GO" id="GO:0016020">
    <property type="term" value="C:membrane"/>
    <property type="evidence" value="ECO:0000318"/>
    <property type="project" value="GO_Central"/>
</dbReference>
<evidence type="ECO:0000256" key="1">
    <source>
        <dbReference type="ARBA" id="ARBA00006432"/>
    </source>
</evidence>
<dbReference type="PROSITE" id="PS00455">
    <property type="entry name" value="AMP_BINDING"/>
    <property type="match status" value="1"/>
</dbReference>
<dbReference type="PANTHER" id="PTHR43272">
    <property type="entry name" value="LONG-CHAIN-FATTY-ACID--COA LIGASE"/>
    <property type="match status" value="1"/>
</dbReference>
<keyword evidence="13" id="KW-0443">Lipid metabolism</keyword>
<dbReference type="PRINTS" id="PR00109">
    <property type="entry name" value="TYRKINASE"/>
</dbReference>
<comment type="catalytic activity">
    <reaction evidence="11">
        <text>(E)-hexadec-2-enoate + ATP + CoA = (2E)-hexadecenoyl-CoA + AMP + diphosphate</text>
        <dbReference type="Rhea" id="RHEA:36139"/>
        <dbReference type="ChEBI" id="CHEBI:30616"/>
        <dbReference type="ChEBI" id="CHEBI:33019"/>
        <dbReference type="ChEBI" id="CHEBI:57287"/>
        <dbReference type="ChEBI" id="CHEBI:61526"/>
        <dbReference type="ChEBI" id="CHEBI:72745"/>
        <dbReference type="ChEBI" id="CHEBI:456215"/>
    </reaction>
    <physiologicalReaction direction="left-to-right" evidence="11">
        <dbReference type="Rhea" id="RHEA:36140"/>
    </physiologicalReaction>
</comment>
<dbReference type="Proteomes" id="UP000005239">
    <property type="component" value="Unassembled WGS sequence"/>
</dbReference>
<dbReference type="PROSITE" id="PS50011">
    <property type="entry name" value="PROTEIN_KINASE_DOM"/>
    <property type="match status" value="1"/>
</dbReference>
<accession>A0A2A6BE79</accession>
<dbReference type="CDD" id="cd00192">
    <property type="entry name" value="PTKc"/>
    <property type="match status" value="1"/>
</dbReference>
<dbReference type="InterPro" id="IPR016186">
    <property type="entry name" value="C-type_lectin-like/link_sf"/>
</dbReference>
<dbReference type="GO" id="GO:0047676">
    <property type="term" value="F:arachidonate-CoA ligase activity"/>
    <property type="evidence" value="ECO:0007669"/>
    <property type="project" value="UniProtKB-EC"/>
</dbReference>
<dbReference type="InterPro" id="IPR042099">
    <property type="entry name" value="ANL_N_sf"/>
</dbReference>
<gene>
    <name evidence="14" type="primary">WBGene00277638</name>
</gene>
<dbReference type="GO" id="GO:0005524">
    <property type="term" value="F:ATP binding"/>
    <property type="evidence" value="ECO:0007669"/>
    <property type="project" value="UniProtKB-KW"/>
</dbReference>
<proteinExistence type="inferred from homology"/>
<comment type="catalytic activity">
    <reaction evidence="7">
        <text>a long-chain fatty acid + ATP + CoA = a long-chain fatty acyl-CoA + AMP + diphosphate</text>
        <dbReference type="Rhea" id="RHEA:15421"/>
        <dbReference type="ChEBI" id="CHEBI:30616"/>
        <dbReference type="ChEBI" id="CHEBI:33019"/>
        <dbReference type="ChEBI" id="CHEBI:57287"/>
        <dbReference type="ChEBI" id="CHEBI:57560"/>
        <dbReference type="ChEBI" id="CHEBI:83139"/>
        <dbReference type="ChEBI" id="CHEBI:456215"/>
        <dbReference type="EC" id="6.2.1.3"/>
    </reaction>
    <physiologicalReaction direction="left-to-right" evidence="7">
        <dbReference type="Rhea" id="RHEA:15422"/>
    </physiologicalReaction>
</comment>
<evidence type="ECO:0000256" key="3">
    <source>
        <dbReference type="ARBA" id="ARBA00022741"/>
    </source>
</evidence>
<evidence type="ECO:0000256" key="10">
    <source>
        <dbReference type="ARBA" id="ARBA00024548"/>
    </source>
</evidence>
<name>A0A2A6BE79_PRIPA</name>
<dbReference type="Gene3D" id="3.10.100.10">
    <property type="entry name" value="Mannose-Binding Protein A, subunit A"/>
    <property type="match status" value="1"/>
</dbReference>
<comment type="similarity">
    <text evidence="1 13">Belongs to the ATP-dependent AMP-binding enzyme family.</text>
</comment>
<organism evidence="14 15">
    <name type="scientific">Pristionchus pacificus</name>
    <name type="common">Parasitic nematode worm</name>
    <dbReference type="NCBI Taxonomy" id="54126"/>
    <lineage>
        <taxon>Eukaryota</taxon>
        <taxon>Metazoa</taxon>
        <taxon>Ecdysozoa</taxon>
        <taxon>Nematoda</taxon>
        <taxon>Chromadorea</taxon>
        <taxon>Rhabditida</taxon>
        <taxon>Rhabditina</taxon>
        <taxon>Diplogasteromorpha</taxon>
        <taxon>Diplogasteroidea</taxon>
        <taxon>Neodiplogasteridae</taxon>
        <taxon>Pristionchus</taxon>
    </lineage>
</organism>
<dbReference type="InterPro" id="IPR000873">
    <property type="entry name" value="AMP-dep_synth/lig_dom"/>
</dbReference>
<keyword evidence="2 13" id="KW-0436">Ligase</keyword>
<dbReference type="FunFam" id="1.10.510.10:FF:000994">
    <property type="entry name" value="Hypoxia Inhibited Receptor tyrosine kinase"/>
    <property type="match status" value="1"/>
</dbReference>
<dbReference type="SUPFAM" id="SSF56436">
    <property type="entry name" value="C-type lectin-like"/>
    <property type="match status" value="1"/>
</dbReference>
<dbReference type="SUPFAM" id="SSF56112">
    <property type="entry name" value="Protein kinase-like (PK-like)"/>
    <property type="match status" value="1"/>
</dbReference>
<dbReference type="GO" id="GO:0005783">
    <property type="term" value="C:endoplasmic reticulum"/>
    <property type="evidence" value="ECO:0000318"/>
    <property type="project" value="GO_Central"/>
</dbReference>
<evidence type="ECO:0000313" key="15">
    <source>
        <dbReference type="Proteomes" id="UP000005239"/>
    </source>
</evidence>
<dbReference type="GO" id="GO:0004713">
    <property type="term" value="F:protein tyrosine kinase activity"/>
    <property type="evidence" value="ECO:0007669"/>
    <property type="project" value="InterPro"/>
</dbReference>
<dbReference type="Pfam" id="PF07714">
    <property type="entry name" value="PK_Tyr_Ser-Thr"/>
    <property type="match status" value="1"/>
</dbReference>
<evidence type="ECO:0000256" key="11">
    <source>
        <dbReference type="ARBA" id="ARBA00024565"/>
    </source>
</evidence>
<dbReference type="InterPro" id="IPR020635">
    <property type="entry name" value="Tyr_kinase_cat_dom"/>
</dbReference>
<evidence type="ECO:0000256" key="13">
    <source>
        <dbReference type="RuleBase" id="RU369030"/>
    </source>
</evidence>
<dbReference type="PANTHER" id="PTHR43272:SF107">
    <property type="entry name" value="LONG-CHAIN-FATTY-ACID--COA LIGASE 5"/>
    <property type="match status" value="1"/>
</dbReference>
<dbReference type="PROSITE" id="PS00109">
    <property type="entry name" value="PROTEIN_KINASE_TYR"/>
    <property type="match status" value="1"/>
</dbReference>
<evidence type="ECO:0000313" key="14">
    <source>
        <dbReference type="EnsemblMetazoa" id="PPA39269.1"/>
    </source>
</evidence>
<dbReference type="Pfam" id="PF00059">
    <property type="entry name" value="Lectin_C"/>
    <property type="match status" value="1"/>
</dbReference>
<dbReference type="SMART" id="SM00219">
    <property type="entry name" value="TyrKc"/>
    <property type="match status" value="1"/>
</dbReference>
<accession>A0A8R1UXC3</accession>
<dbReference type="SUPFAM" id="SSF56801">
    <property type="entry name" value="Acetyl-CoA synthetase-like"/>
    <property type="match status" value="1"/>
</dbReference>
<evidence type="ECO:0000256" key="8">
    <source>
        <dbReference type="ARBA" id="ARBA00024495"/>
    </source>
</evidence>
<dbReference type="Gene3D" id="1.10.510.10">
    <property type="entry name" value="Transferase(Phosphotransferase) domain 1"/>
    <property type="match status" value="1"/>
</dbReference>
<evidence type="ECO:0000256" key="5">
    <source>
        <dbReference type="ARBA" id="ARBA00022840"/>
    </source>
</evidence>
<protein>
    <recommendedName>
        <fullName evidence="13">Long-chain-fatty-acid--CoA ligase</fullName>
        <ecNumber evidence="13">6.2.1.3</ecNumber>
    </recommendedName>
</protein>
<dbReference type="InterPro" id="IPR016187">
    <property type="entry name" value="CTDL_fold"/>
</dbReference>
<dbReference type="SMART" id="SM00034">
    <property type="entry name" value="CLECT"/>
    <property type="match status" value="1"/>
</dbReference>
<evidence type="ECO:0000256" key="12">
    <source>
        <dbReference type="ARBA" id="ARBA00049139"/>
    </source>
</evidence>
<dbReference type="InterPro" id="IPR008266">
    <property type="entry name" value="Tyr_kinase_AS"/>
</dbReference>
<dbReference type="InterPro" id="IPR001245">
    <property type="entry name" value="Ser-Thr/Tyr_kinase_cat_dom"/>
</dbReference>
<sequence length="1327" mass="150060">MLFLLIFLVIDIASSDCPTNFELFGSRCYFVSSENKNYHDASSFCRSLKSHLPSITNDEEQDSLIQIRSSNVFFLGLEFDFNNGYKMCSNMDARTRFKLSDTGLWEIIWDSADIQLVCATDEDGGNIDGDDFCCWWLLYYVLPIGSSIFGCLFLSLCCIALRRRAREQHETMMEYAQKNTQLESEIQRNAEWVNERKEYLEKFNELKKDEWEVERRFVDVDWSVELGNGAFGKVYKGTLPAEKLPSKSLESVIQVSELKKNDEKIAVKMLHESADRSTVLAFLDEIELMKNIGYHERLVNLLACVTESEPRMLIVELCIKGDLLRYMTQRREYMLSHRMDEVTDYNLVITHKHQFIFAVQIASGLLREFLSHRGFVHRDIAARNILVNRNDSVKIGDFGLCRKIVEDDGMYLSRGGRMPIKWMAPEALKDYEASSASDVWSFGVLLFEIVTLGGSPYAGWNIAEILLRLERGERMERPDECTDQMHEIMQSCWKFNPRERPDFTELRMKLGKALEKVTDDNYYLQLDGRKEYYLVSNERKEKMSRFFILLTVSAILFTSAFAAENNSSDPVLTRVRRQCGCFGQVFPPFFEFSLLWFDLFQLLRDDPRFLSIHSLVFSHLNRLIPLLLIFPPPSLSLLLTMSIYLGMTAAAAAGYYAITTKMSQISPLVDPRSQTTVLPDGSRVAANICGSPKAEYLYEDARTVYEAFARGRKMSGDRPMLGMRGGTADAPTDYSWITYNEFWKNGHWLAAGLMSLGLKQSTETIIGIFSKNRPEWIITELGTFANGMVNSPLYETLGLIETIYVCKLTTMPLVIVDSPSKAQLLLKHKTDLPDLKHIVVIDAKDLKSIESIATPLKVSIHSFSSLIEKGKTMKDFKPKFPQPDDLATICFTSGTTSMPKGVMLTHKNIISDTTTLLNVSTMRMIDNDDVMMSFLPLAHMFERVMEITLFSSGGAIGYFRGDIKGLADDIKTLRPTVFPVVPRVLNKIYDKIWAEASKSTVKSMLLSSAVAFKELEMKRFVVRNDSLVDTVVFKKIRDSLGGRVRLMVTGSAPLSTTVLTFMRAALGCVLVEGYGQTECVAGATLTIAGDSNPGHVGIPVPAIQIKLEDIPDMDYKADKNGGEVCIKGATVFTGYYKNAEETGKALDGEGWLHTGDIGRWTTEGTLKIVDRKKHIFKLSQGEYVAPEKVENVYVTSKFVGQVFVHGDSLKTCVIAIVVPDAEVNFTICHSNVRYAQVLLPHAKSIGMKGTLEELCKDAKIKKMIMDDMIAEGKKAKLNSIEQVKDIFLSHELFTIENDLLTPTMKSKRPNIKKRYTKELADLYSRLE</sequence>
<comment type="catalytic activity">
    <reaction evidence="8">
        <text>12-hydroxy-(5Z,8Z,10E,14Z)-eicosatetraenoate + ATP + CoA = 12-hydroxy-(5Z,8Z,10E,14Z)-eicosatetraenoyl-CoA + AMP + diphosphate</text>
        <dbReference type="Rhea" id="RHEA:52112"/>
        <dbReference type="ChEBI" id="CHEBI:30616"/>
        <dbReference type="ChEBI" id="CHEBI:33019"/>
        <dbReference type="ChEBI" id="CHEBI:57287"/>
        <dbReference type="ChEBI" id="CHEBI:90718"/>
        <dbReference type="ChEBI" id="CHEBI:136408"/>
        <dbReference type="ChEBI" id="CHEBI:456215"/>
    </reaction>
    <physiologicalReaction direction="left-to-right" evidence="8">
        <dbReference type="Rhea" id="RHEA:52113"/>
    </physiologicalReaction>
</comment>
<dbReference type="InterPro" id="IPR001304">
    <property type="entry name" value="C-type_lectin-like"/>
</dbReference>
<comment type="catalytic activity">
    <reaction evidence="9">
        <text>15-hydroxy-(5Z,8Z,11Z,13E)-eicosatetraenoate + ATP + CoA = 15-hydroxy-(5Z,8Z,11Z,13E)-eicosatetraenoyl-CoA + AMP + diphosphate</text>
        <dbReference type="Rhea" id="RHEA:52116"/>
        <dbReference type="ChEBI" id="CHEBI:30616"/>
        <dbReference type="ChEBI" id="CHEBI:33019"/>
        <dbReference type="ChEBI" id="CHEBI:57287"/>
        <dbReference type="ChEBI" id="CHEBI:78832"/>
        <dbReference type="ChEBI" id="CHEBI:136409"/>
        <dbReference type="ChEBI" id="CHEBI:456215"/>
    </reaction>
    <physiologicalReaction direction="left-to-right" evidence="9">
        <dbReference type="Rhea" id="RHEA:52117"/>
    </physiologicalReaction>
</comment>
<evidence type="ECO:0000256" key="4">
    <source>
        <dbReference type="ARBA" id="ARBA00022832"/>
    </source>
</evidence>
<evidence type="ECO:0000256" key="6">
    <source>
        <dbReference type="ARBA" id="ARBA00024469"/>
    </source>
</evidence>
<evidence type="ECO:0000256" key="2">
    <source>
        <dbReference type="ARBA" id="ARBA00022598"/>
    </source>
</evidence>
<keyword evidence="15" id="KW-1185">Reference proteome</keyword>
<keyword evidence="3 13" id="KW-0547">Nucleotide-binding</keyword>
<dbReference type="EnsemblMetazoa" id="PPA39269.1">
    <property type="protein sequence ID" value="PPA39269.1"/>
    <property type="gene ID" value="WBGene00277638"/>
</dbReference>
<dbReference type="FunFam" id="3.30.200.20:FF:001232">
    <property type="entry name" value="Uncharacterized protein"/>
    <property type="match status" value="1"/>
</dbReference>
<dbReference type="InterPro" id="IPR011009">
    <property type="entry name" value="Kinase-like_dom_sf"/>
</dbReference>
<dbReference type="InterPro" id="IPR020845">
    <property type="entry name" value="AMP-binding_CS"/>
</dbReference>